<feature type="transmembrane region" description="Helical" evidence="1">
    <location>
        <begin position="78"/>
        <end position="97"/>
    </location>
</feature>
<dbReference type="Pfam" id="PF11139">
    <property type="entry name" value="SfLAP"/>
    <property type="match status" value="1"/>
</dbReference>
<comment type="caution">
    <text evidence="2">The sequence shown here is derived from an EMBL/GenBank/DDBJ whole genome shotgun (WGS) entry which is preliminary data.</text>
</comment>
<keyword evidence="3" id="KW-1185">Reference proteome</keyword>
<evidence type="ECO:0000313" key="2">
    <source>
        <dbReference type="EMBL" id="MFD2114594.1"/>
    </source>
</evidence>
<evidence type="ECO:0000313" key="3">
    <source>
        <dbReference type="Proteomes" id="UP001597362"/>
    </source>
</evidence>
<accession>A0ABW4YFZ9</accession>
<keyword evidence="1" id="KW-0812">Transmembrane</keyword>
<feature type="transmembrane region" description="Helical" evidence="1">
    <location>
        <begin position="117"/>
        <end position="136"/>
    </location>
</feature>
<dbReference type="InterPro" id="IPR021315">
    <property type="entry name" value="Gap/Sap"/>
</dbReference>
<dbReference type="Proteomes" id="UP001597362">
    <property type="component" value="Unassembled WGS sequence"/>
</dbReference>
<proteinExistence type="predicted"/>
<gene>
    <name evidence="2" type="ORF">ACFSJH_02385</name>
</gene>
<feature type="transmembrane region" description="Helical" evidence="1">
    <location>
        <begin position="198"/>
        <end position="215"/>
    </location>
</feature>
<protein>
    <submittedName>
        <fullName evidence="2">GAP family protein</fullName>
    </submittedName>
</protein>
<feature type="transmembrane region" description="Helical" evidence="1">
    <location>
        <begin position="156"/>
        <end position="177"/>
    </location>
</feature>
<dbReference type="RefSeq" id="WP_377769607.1">
    <property type="nucleotide sequence ID" value="NZ_JBHUHO010000007.1"/>
</dbReference>
<keyword evidence="1" id="KW-0472">Membrane</keyword>
<reference evidence="3" key="1">
    <citation type="journal article" date="2019" name="Int. J. Syst. Evol. Microbiol.">
        <title>The Global Catalogue of Microorganisms (GCM) 10K type strain sequencing project: providing services to taxonomists for standard genome sequencing and annotation.</title>
        <authorList>
            <consortium name="The Broad Institute Genomics Platform"/>
            <consortium name="The Broad Institute Genome Sequencing Center for Infectious Disease"/>
            <person name="Wu L."/>
            <person name="Ma J."/>
        </authorList>
    </citation>
    <scope>NUCLEOTIDE SEQUENCE [LARGE SCALE GENOMIC DNA]</scope>
    <source>
        <strain evidence="3">GH52</strain>
    </source>
</reference>
<organism evidence="2 3">
    <name type="scientific">Paenibacillus yanchengensis</name>
    <dbReference type="NCBI Taxonomy" id="2035833"/>
    <lineage>
        <taxon>Bacteria</taxon>
        <taxon>Bacillati</taxon>
        <taxon>Bacillota</taxon>
        <taxon>Bacilli</taxon>
        <taxon>Bacillales</taxon>
        <taxon>Paenibacillaceae</taxon>
        <taxon>Paenibacillus</taxon>
    </lineage>
</organism>
<sequence length="218" mass="24133">MDLQLVISVAGLALLDTLSPATIGVTIYLLLTEKKQLLSRLSIYLITVALLYFLTGIALMLGMDMLFTAAATILQNRIISWSTFIIGMILFIMSFYYPEKKQKQLPQPKSKQKIAMVALGVTTYAIEVGTAVPYFAAIGLLSTSELAAFQWLPMLAGYNLIMVLPPLILFILHLLLGRTMQRSLEKLQMTLAKHTGSAVSWILCIVGLVLIFNSLDYL</sequence>
<evidence type="ECO:0000256" key="1">
    <source>
        <dbReference type="SAM" id="Phobius"/>
    </source>
</evidence>
<keyword evidence="1" id="KW-1133">Transmembrane helix</keyword>
<dbReference type="EMBL" id="JBHUHO010000007">
    <property type="protein sequence ID" value="MFD2114594.1"/>
    <property type="molecule type" value="Genomic_DNA"/>
</dbReference>
<feature type="transmembrane region" description="Helical" evidence="1">
    <location>
        <begin position="6"/>
        <end position="31"/>
    </location>
</feature>
<feature type="transmembrane region" description="Helical" evidence="1">
    <location>
        <begin position="43"/>
        <end position="66"/>
    </location>
</feature>
<name>A0ABW4YFZ9_9BACL</name>